<protein>
    <submittedName>
        <fullName evidence="2">Uncharacterized protein</fullName>
    </submittedName>
</protein>
<organism evidence="2 3">
    <name type="scientific">Nitritalea halalkaliphila LW7</name>
    <dbReference type="NCBI Taxonomy" id="1189621"/>
    <lineage>
        <taxon>Bacteria</taxon>
        <taxon>Pseudomonadati</taxon>
        <taxon>Bacteroidota</taxon>
        <taxon>Cytophagia</taxon>
        <taxon>Cytophagales</taxon>
        <taxon>Cyclobacteriaceae</taxon>
        <taxon>Nitritalea</taxon>
    </lineage>
</organism>
<feature type="transmembrane region" description="Helical" evidence="1">
    <location>
        <begin position="43"/>
        <end position="66"/>
    </location>
</feature>
<dbReference type="STRING" id="1189621.A3SI_18036"/>
<evidence type="ECO:0000313" key="3">
    <source>
        <dbReference type="Proteomes" id="UP000005551"/>
    </source>
</evidence>
<dbReference type="AlphaFoldDB" id="I5BV18"/>
<reference evidence="2 3" key="1">
    <citation type="submission" date="2012-05" db="EMBL/GenBank/DDBJ databases">
        <title>Genome sequence of Nitritalea halalkaliphila LW7.</title>
        <authorList>
            <person name="Jangir P.K."/>
            <person name="Singh A."/>
            <person name="Shivaji S."/>
            <person name="Sharma R."/>
        </authorList>
    </citation>
    <scope>NUCLEOTIDE SEQUENCE [LARGE SCALE GENOMIC DNA]</scope>
    <source>
        <strain evidence="2 3">LW7</strain>
    </source>
</reference>
<keyword evidence="1" id="KW-1133">Transmembrane helix</keyword>
<dbReference type="Proteomes" id="UP000005551">
    <property type="component" value="Unassembled WGS sequence"/>
</dbReference>
<comment type="caution">
    <text evidence="2">The sequence shown here is derived from an EMBL/GenBank/DDBJ whole genome shotgun (WGS) entry which is preliminary data.</text>
</comment>
<evidence type="ECO:0000256" key="1">
    <source>
        <dbReference type="SAM" id="Phobius"/>
    </source>
</evidence>
<gene>
    <name evidence="2" type="ORF">A3SI_18036</name>
</gene>
<accession>I5BV18</accession>
<keyword evidence="3" id="KW-1185">Reference proteome</keyword>
<sequence>MNETKKKWLQLAPAGILLMGFGLSVIGEATGMKIQGGSTWEWVLWGTGGLAAFFAGLSLFGQAVVLKGQLDADKRKQQRK</sequence>
<dbReference type="RefSeq" id="WP_009057137.1">
    <property type="nucleotide sequence ID" value="NZ_AJYA01000061.1"/>
</dbReference>
<keyword evidence="1" id="KW-0812">Transmembrane</keyword>
<dbReference type="OrthoDB" id="1453686at2"/>
<evidence type="ECO:0000313" key="2">
    <source>
        <dbReference type="EMBL" id="EIM73420.1"/>
    </source>
</evidence>
<keyword evidence="1" id="KW-0472">Membrane</keyword>
<proteinExistence type="predicted"/>
<dbReference type="EMBL" id="AJYA01000061">
    <property type="protein sequence ID" value="EIM73420.1"/>
    <property type="molecule type" value="Genomic_DNA"/>
</dbReference>
<name>I5BV18_9BACT</name>